<feature type="domain" description="Copper-binding protein MbnP-like" evidence="2">
    <location>
        <begin position="32"/>
        <end position="225"/>
    </location>
</feature>
<feature type="chain" id="PRO_5037064868" description="Copper-binding protein MbnP-like domain-containing protein" evidence="1">
    <location>
        <begin position="19"/>
        <end position="258"/>
    </location>
</feature>
<comment type="caution">
    <text evidence="3">The sequence shown here is derived from an EMBL/GenBank/DDBJ whole genome shotgun (WGS) entry which is preliminary data.</text>
</comment>
<dbReference type="PROSITE" id="PS51257">
    <property type="entry name" value="PROKAR_LIPOPROTEIN"/>
    <property type="match status" value="1"/>
</dbReference>
<evidence type="ECO:0000313" key="4">
    <source>
        <dbReference type="Proteomes" id="UP000636004"/>
    </source>
</evidence>
<dbReference type="EMBL" id="BMWZ01000005">
    <property type="protein sequence ID" value="GGZ84870.1"/>
    <property type="molecule type" value="Genomic_DNA"/>
</dbReference>
<keyword evidence="1" id="KW-0732">Signal</keyword>
<dbReference type="InterPro" id="IPR046863">
    <property type="entry name" value="MbnP-like_dom"/>
</dbReference>
<dbReference type="AlphaFoldDB" id="A0A918VB45"/>
<reference evidence="3" key="1">
    <citation type="journal article" date="2014" name="Int. J. Syst. Evol. Microbiol.">
        <title>Complete genome sequence of Corynebacterium casei LMG S-19264T (=DSM 44701T), isolated from a smear-ripened cheese.</title>
        <authorList>
            <consortium name="US DOE Joint Genome Institute (JGI-PGF)"/>
            <person name="Walter F."/>
            <person name="Albersmeier A."/>
            <person name="Kalinowski J."/>
            <person name="Ruckert C."/>
        </authorList>
    </citation>
    <scope>NUCLEOTIDE SEQUENCE</scope>
    <source>
        <strain evidence="3">KCTC 12710</strain>
    </source>
</reference>
<evidence type="ECO:0000313" key="3">
    <source>
        <dbReference type="EMBL" id="GGZ84870.1"/>
    </source>
</evidence>
<reference evidence="3" key="2">
    <citation type="submission" date="2020-09" db="EMBL/GenBank/DDBJ databases">
        <authorList>
            <person name="Sun Q."/>
            <person name="Kim S."/>
        </authorList>
    </citation>
    <scope>NUCLEOTIDE SEQUENCE</scope>
    <source>
        <strain evidence="3">KCTC 12710</strain>
    </source>
</reference>
<keyword evidence="4" id="KW-1185">Reference proteome</keyword>
<name>A0A918VB45_9FLAO</name>
<evidence type="ECO:0000259" key="2">
    <source>
        <dbReference type="Pfam" id="PF20243"/>
    </source>
</evidence>
<gene>
    <name evidence="3" type="ORF">GCM10007028_23650</name>
</gene>
<protein>
    <recommendedName>
        <fullName evidence="2">Copper-binding protein MbnP-like domain-containing protein</fullName>
    </recommendedName>
</protein>
<evidence type="ECO:0000256" key="1">
    <source>
        <dbReference type="SAM" id="SignalP"/>
    </source>
</evidence>
<dbReference type="RefSeq" id="WP_189361021.1">
    <property type="nucleotide sequence ID" value="NZ_BMWZ01000005.1"/>
</dbReference>
<dbReference type="Pfam" id="PF20243">
    <property type="entry name" value="MbnP"/>
    <property type="match status" value="1"/>
</dbReference>
<accession>A0A918VB45</accession>
<feature type="signal peptide" evidence="1">
    <location>
        <begin position="1"/>
        <end position="18"/>
    </location>
</feature>
<organism evidence="3 4">
    <name type="scientific">Algibacter mikhailovii</name>
    <dbReference type="NCBI Taxonomy" id="425498"/>
    <lineage>
        <taxon>Bacteria</taxon>
        <taxon>Pseudomonadati</taxon>
        <taxon>Bacteroidota</taxon>
        <taxon>Flavobacteriia</taxon>
        <taxon>Flavobacteriales</taxon>
        <taxon>Flavobacteriaceae</taxon>
        <taxon>Algibacter</taxon>
    </lineage>
</organism>
<dbReference type="Proteomes" id="UP000636004">
    <property type="component" value="Unassembled WGS sequence"/>
</dbReference>
<sequence>MKNTILFLLILSSFTLITSCNENNEYESSQFNLTFNFSHSWDEKTVTNTDFNTIQFTNAHGESLSITKLRYLISRITFEKPNGETLTLDGYNLVDVTNNSNTSFTPIPKIPEGTYSKVSFIFGFNNEDNYDLNYPDLNSVSWNVPEMLGGGYHYMQLEGKFIDNSSTETSYAYHTIRAVNNRVTPQVFKDTFFEVDLGEVTILNDTTFHINMNISKWFDTPNIWNLNDLNNMLMPNFDAQIDMFENGQNVFSLKSIKP</sequence>
<proteinExistence type="predicted"/>